<proteinExistence type="predicted"/>
<reference evidence="2 3" key="1">
    <citation type="journal article" date="2015" name="Stand. Genomic Sci.">
        <title>Genomic Encyclopedia of Bacterial and Archaeal Type Strains, Phase III: the genomes of soil and plant-associated and newly described type strains.</title>
        <authorList>
            <person name="Whitman W.B."/>
            <person name="Woyke T."/>
            <person name="Klenk H.P."/>
            <person name="Zhou Y."/>
            <person name="Lilburn T.G."/>
            <person name="Beck B.J."/>
            <person name="De Vos P."/>
            <person name="Vandamme P."/>
            <person name="Eisen J.A."/>
            <person name="Garrity G."/>
            <person name="Hugenholtz P."/>
            <person name="Kyrpides N.C."/>
        </authorList>
    </citation>
    <scope>NUCLEOTIDE SEQUENCE [LARGE SCALE GENOMIC DNA]</scope>
    <source>
        <strain evidence="2 3">A3</strain>
    </source>
</reference>
<evidence type="ECO:0000313" key="2">
    <source>
        <dbReference type="EMBL" id="TCO38358.1"/>
    </source>
</evidence>
<evidence type="ECO:0000313" key="3">
    <source>
        <dbReference type="Proteomes" id="UP000294862"/>
    </source>
</evidence>
<gene>
    <name evidence="2" type="ORF">EV148_108196</name>
</gene>
<accession>A0A4R2I5E5</accession>
<dbReference type="AlphaFoldDB" id="A0A4R2I5E5"/>
<dbReference type="RefSeq" id="WP_131999597.1">
    <property type="nucleotide sequence ID" value="NZ_SLWQ01000008.1"/>
</dbReference>
<name>A0A4R2I5E5_9GAMM</name>
<dbReference type="OrthoDB" id="8479992at2"/>
<dbReference type="Proteomes" id="UP000294862">
    <property type="component" value="Unassembled WGS sequence"/>
</dbReference>
<dbReference type="EMBL" id="SLWQ01000008">
    <property type="protein sequence ID" value="TCO38358.1"/>
    <property type="molecule type" value="Genomic_DNA"/>
</dbReference>
<keyword evidence="1" id="KW-0732">Signal</keyword>
<organism evidence="2 3">
    <name type="scientific">Dokdonella fugitiva</name>
    <dbReference type="NCBI Taxonomy" id="328517"/>
    <lineage>
        <taxon>Bacteria</taxon>
        <taxon>Pseudomonadati</taxon>
        <taxon>Pseudomonadota</taxon>
        <taxon>Gammaproteobacteria</taxon>
        <taxon>Lysobacterales</taxon>
        <taxon>Rhodanobacteraceae</taxon>
        <taxon>Dokdonella</taxon>
    </lineage>
</organism>
<sequence>MNSILRLLPAGLAFATGLALADGSGTLYEGGKPIALKHAYAYRMPDPFDKDKQITRIVFADKPIDDAALAGASDRDGAIDDQLREATRVDLNLEPDGSVQNVNTRIGYSSGSQSGSGWYTLSLKRNDDQRVEGSFRSNDEEDKNIGRYYDLVFALDLPGAPDPGAVLPADGGEPGKAYLAHLASLRKGDIDALAKSMTKARADELLAHRNDAEFKMMFGFIQGQALREPKYVKGNARGDRATLEYTGKDADGNAVTNTVSMLREGGAWKVEKESSKTTLQ</sequence>
<protein>
    <submittedName>
        <fullName evidence="2">Uncharacterized protein DUF4878</fullName>
    </submittedName>
</protein>
<comment type="caution">
    <text evidence="2">The sequence shown here is derived from an EMBL/GenBank/DDBJ whole genome shotgun (WGS) entry which is preliminary data.</text>
</comment>
<evidence type="ECO:0000256" key="1">
    <source>
        <dbReference type="SAM" id="SignalP"/>
    </source>
</evidence>
<feature type="chain" id="PRO_5020657825" evidence="1">
    <location>
        <begin position="22"/>
        <end position="280"/>
    </location>
</feature>
<keyword evidence="3" id="KW-1185">Reference proteome</keyword>
<feature type="signal peptide" evidence="1">
    <location>
        <begin position="1"/>
        <end position="21"/>
    </location>
</feature>